<feature type="transmembrane region" description="Helical" evidence="7">
    <location>
        <begin position="32"/>
        <end position="53"/>
    </location>
</feature>
<dbReference type="PANTHER" id="PTHR38766:SF1">
    <property type="entry name" value="FLAGELLAR PROTEIN FLIO"/>
    <property type="match status" value="1"/>
</dbReference>
<comment type="subcellular location">
    <subcellularLocation>
        <location evidence="7">Cell membrane</location>
    </subcellularLocation>
    <subcellularLocation>
        <location evidence="7">Bacterial flagellum basal body</location>
    </subcellularLocation>
</comment>
<keyword evidence="8" id="KW-0732">Signal</keyword>
<feature type="signal peptide" evidence="8">
    <location>
        <begin position="1"/>
        <end position="22"/>
    </location>
</feature>
<keyword evidence="9" id="KW-0969">Cilium</keyword>
<feature type="chain" id="PRO_5032816033" description="Flagellar protein" evidence="8">
    <location>
        <begin position="23"/>
        <end position="163"/>
    </location>
</feature>
<dbReference type="AlphaFoldDB" id="A0A831TZN9"/>
<evidence type="ECO:0000256" key="2">
    <source>
        <dbReference type="ARBA" id="ARBA00022692"/>
    </source>
</evidence>
<keyword evidence="1 7" id="KW-1003">Cell membrane</keyword>
<protein>
    <recommendedName>
        <fullName evidence="7">Flagellar protein</fullName>
    </recommendedName>
</protein>
<evidence type="ECO:0000256" key="5">
    <source>
        <dbReference type="ARBA" id="ARBA00023143"/>
    </source>
</evidence>
<organism evidence="9">
    <name type="scientific">Geobacter metallireducens</name>
    <dbReference type="NCBI Taxonomy" id="28232"/>
    <lineage>
        <taxon>Bacteria</taxon>
        <taxon>Pseudomonadati</taxon>
        <taxon>Thermodesulfobacteriota</taxon>
        <taxon>Desulfuromonadia</taxon>
        <taxon>Geobacterales</taxon>
        <taxon>Geobacteraceae</taxon>
        <taxon>Geobacter</taxon>
    </lineage>
</organism>
<keyword evidence="9" id="KW-0966">Cell projection</keyword>
<keyword evidence="2 7" id="KW-0812">Transmembrane</keyword>
<evidence type="ECO:0000256" key="4">
    <source>
        <dbReference type="ARBA" id="ARBA00023136"/>
    </source>
</evidence>
<dbReference type="GO" id="GO:0005886">
    <property type="term" value="C:plasma membrane"/>
    <property type="evidence" value="ECO:0007669"/>
    <property type="project" value="UniProtKB-SubCell"/>
</dbReference>
<keyword evidence="3 7" id="KW-1133">Transmembrane helix</keyword>
<evidence type="ECO:0000256" key="1">
    <source>
        <dbReference type="ARBA" id="ARBA00022475"/>
    </source>
</evidence>
<evidence type="ECO:0000256" key="8">
    <source>
        <dbReference type="SAM" id="SignalP"/>
    </source>
</evidence>
<dbReference type="NCBIfam" id="TIGR03500">
    <property type="entry name" value="FliO_TIGR"/>
    <property type="match status" value="1"/>
</dbReference>
<comment type="similarity">
    <text evidence="6 7">Belongs to the FliO/MopB family.</text>
</comment>
<dbReference type="GO" id="GO:0044781">
    <property type="term" value="P:bacterial-type flagellum organization"/>
    <property type="evidence" value="ECO:0007669"/>
    <property type="project" value="UniProtKB-UniRule"/>
</dbReference>
<sequence>MKRLAATGAAAAASLVPAAALAAEGQGGASLLMLSLQMAASLAVVVGLIYLILHLSSRWFKLGAPARGGERHIRLVETRHLAPKKSLLLVEVGGEYLLLGSSGDNLAFIKQIDILEEIEVIDDPQLPPTMAALFQGKLDAMAARIAAIKQGRADSPGPRAAKS</sequence>
<evidence type="ECO:0000256" key="6">
    <source>
        <dbReference type="ARBA" id="ARBA00037937"/>
    </source>
</evidence>
<comment type="caution">
    <text evidence="9">The sequence shown here is derived from an EMBL/GenBank/DDBJ whole genome shotgun (WGS) entry which is preliminary data.</text>
</comment>
<gene>
    <name evidence="9" type="primary">fliO</name>
    <name evidence="9" type="ORF">ENQ87_02175</name>
</gene>
<keyword evidence="5 7" id="KW-0975">Bacterial flagellum</keyword>
<dbReference type="Pfam" id="PF04347">
    <property type="entry name" value="FliO"/>
    <property type="match status" value="1"/>
</dbReference>
<dbReference type="EMBL" id="DSOV01000007">
    <property type="protein sequence ID" value="HEN41174.1"/>
    <property type="molecule type" value="Genomic_DNA"/>
</dbReference>
<accession>A0A831TZN9</accession>
<evidence type="ECO:0000256" key="3">
    <source>
        <dbReference type="ARBA" id="ARBA00022989"/>
    </source>
</evidence>
<evidence type="ECO:0000256" key="7">
    <source>
        <dbReference type="RuleBase" id="RU362064"/>
    </source>
</evidence>
<proteinExistence type="inferred from homology"/>
<keyword evidence="4 7" id="KW-0472">Membrane</keyword>
<reference evidence="9" key="1">
    <citation type="journal article" date="2020" name="mSystems">
        <title>Genome- and Community-Level Interaction Insights into Carbon Utilization and Element Cycling Functions of Hydrothermarchaeota in Hydrothermal Sediment.</title>
        <authorList>
            <person name="Zhou Z."/>
            <person name="Liu Y."/>
            <person name="Xu W."/>
            <person name="Pan J."/>
            <person name="Luo Z.H."/>
            <person name="Li M."/>
        </authorList>
    </citation>
    <scope>NUCLEOTIDE SEQUENCE [LARGE SCALE GENOMIC DNA]</scope>
    <source>
        <strain evidence="9">SpSt-349</strain>
    </source>
</reference>
<evidence type="ECO:0000313" key="9">
    <source>
        <dbReference type="EMBL" id="HEN41174.1"/>
    </source>
</evidence>
<name>A0A831TZN9_GEOME</name>
<dbReference type="PANTHER" id="PTHR38766">
    <property type="entry name" value="FLAGELLAR PROTEIN FLIO"/>
    <property type="match status" value="1"/>
</dbReference>
<keyword evidence="9" id="KW-0282">Flagellum</keyword>
<dbReference type="InterPro" id="IPR052205">
    <property type="entry name" value="FliO/MopB"/>
</dbReference>
<dbReference type="InterPro" id="IPR022781">
    <property type="entry name" value="Flagellar_biosynth_FliO"/>
</dbReference>
<dbReference type="GO" id="GO:0009425">
    <property type="term" value="C:bacterial-type flagellum basal body"/>
    <property type="evidence" value="ECO:0007669"/>
    <property type="project" value="UniProtKB-SubCell"/>
</dbReference>